<sequence length="136" mass="15219">MLLKANRKVSSVIIIVTINYNKHFVDAKLLGMHVVIPVDLQLVVEETKWGGVADTSEGHAAIQRDLDRLEKWADRNLMKFSKGKCKVLHLGRNNPRHPHMLVADQLGSSFAEEKLSILVGLEVEHEPAMCPCDKEG</sequence>
<protein>
    <recommendedName>
        <fullName evidence="3">Rna-directed dna polymerase from mobile element jockey-like</fullName>
    </recommendedName>
</protein>
<dbReference type="Proteomes" id="UP001623348">
    <property type="component" value="Unassembled WGS sequence"/>
</dbReference>
<evidence type="ECO:0008006" key="3">
    <source>
        <dbReference type="Google" id="ProtNLM"/>
    </source>
</evidence>
<comment type="caution">
    <text evidence="1">The sequence shown here is derived from an EMBL/GenBank/DDBJ whole genome shotgun (WGS) entry which is preliminary data.</text>
</comment>
<accession>A0ABC9WUW1</accession>
<organism evidence="1 2">
    <name type="scientific">Grus japonensis</name>
    <name type="common">Japanese crane</name>
    <name type="synonym">Red-crowned crane</name>
    <dbReference type="NCBI Taxonomy" id="30415"/>
    <lineage>
        <taxon>Eukaryota</taxon>
        <taxon>Metazoa</taxon>
        <taxon>Chordata</taxon>
        <taxon>Craniata</taxon>
        <taxon>Vertebrata</taxon>
        <taxon>Euteleostomi</taxon>
        <taxon>Archelosauria</taxon>
        <taxon>Archosauria</taxon>
        <taxon>Dinosauria</taxon>
        <taxon>Saurischia</taxon>
        <taxon>Theropoda</taxon>
        <taxon>Coelurosauria</taxon>
        <taxon>Aves</taxon>
        <taxon>Neognathae</taxon>
        <taxon>Neoaves</taxon>
        <taxon>Gruiformes</taxon>
        <taxon>Gruidae</taxon>
        <taxon>Grus</taxon>
    </lineage>
</organism>
<dbReference type="PANTHER" id="PTHR33332">
    <property type="entry name" value="REVERSE TRANSCRIPTASE DOMAIN-CONTAINING PROTEIN"/>
    <property type="match status" value="1"/>
</dbReference>
<proteinExistence type="predicted"/>
<evidence type="ECO:0000313" key="1">
    <source>
        <dbReference type="EMBL" id="GAB0188332.1"/>
    </source>
</evidence>
<name>A0ABC9WUW1_GRUJA</name>
<evidence type="ECO:0000313" key="2">
    <source>
        <dbReference type="Proteomes" id="UP001623348"/>
    </source>
</evidence>
<dbReference type="EMBL" id="BAAFJT010000004">
    <property type="protein sequence ID" value="GAB0188332.1"/>
    <property type="molecule type" value="Genomic_DNA"/>
</dbReference>
<dbReference type="AlphaFoldDB" id="A0ABC9WUW1"/>
<keyword evidence="2" id="KW-1185">Reference proteome</keyword>
<gene>
    <name evidence="1" type="ORF">GRJ2_001298500</name>
</gene>
<reference evidence="1 2" key="1">
    <citation type="submission" date="2024-06" db="EMBL/GenBank/DDBJ databases">
        <title>The draft genome of Grus japonensis, version 3.</title>
        <authorList>
            <person name="Nabeshima K."/>
            <person name="Suzuki S."/>
            <person name="Onuma M."/>
        </authorList>
    </citation>
    <scope>NUCLEOTIDE SEQUENCE [LARGE SCALE GENOMIC DNA]</scope>
    <source>
        <strain evidence="1 2">451A</strain>
    </source>
</reference>